<evidence type="ECO:0000313" key="2">
    <source>
        <dbReference type="Proteomes" id="UP000441399"/>
    </source>
</evidence>
<name>A0A5S9PDG7_9GAMM</name>
<reference evidence="1 2" key="1">
    <citation type="submission" date="2019-11" db="EMBL/GenBank/DDBJ databases">
        <authorList>
            <person name="Holert J."/>
        </authorList>
    </citation>
    <scope>NUCLEOTIDE SEQUENCE [LARGE SCALE GENOMIC DNA]</scope>
    <source>
        <strain evidence="1">SB11_3</strain>
    </source>
</reference>
<protein>
    <submittedName>
        <fullName evidence="1">Uncharacterized protein</fullName>
    </submittedName>
</protein>
<evidence type="ECO:0000313" key="1">
    <source>
        <dbReference type="EMBL" id="CAA0101679.1"/>
    </source>
</evidence>
<proteinExistence type="predicted"/>
<dbReference type="EMBL" id="CACSIO010000007">
    <property type="protein sequence ID" value="CAA0101679.1"/>
    <property type="molecule type" value="Genomic_DNA"/>
</dbReference>
<organism evidence="1 2">
    <name type="scientific">BD1-7 clade bacterium</name>
    <dbReference type="NCBI Taxonomy" id="2029982"/>
    <lineage>
        <taxon>Bacteria</taxon>
        <taxon>Pseudomonadati</taxon>
        <taxon>Pseudomonadota</taxon>
        <taxon>Gammaproteobacteria</taxon>
        <taxon>Cellvibrionales</taxon>
        <taxon>Spongiibacteraceae</taxon>
        <taxon>BD1-7 clade</taxon>
    </lineage>
</organism>
<dbReference type="Proteomes" id="UP000441399">
    <property type="component" value="Unassembled WGS sequence"/>
</dbReference>
<accession>A0A5S9PDG7</accession>
<keyword evidence="2" id="KW-1185">Reference proteome</keyword>
<gene>
    <name evidence="1" type="ORF">OPDIPICF_04407</name>
</gene>
<sequence>MLRRVGRRFVRSVGIKKVPVNDALNTSSQLDDLSSHKKREARLVEQPKDLVSDSRGIYGYMPTHES</sequence>
<dbReference type="AlphaFoldDB" id="A0A5S9PDG7"/>